<accession>A0A0E2Z5W6</accession>
<proteinExistence type="predicted"/>
<comment type="caution">
    <text evidence="1">The sequence shown here is derived from an EMBL/GenBank/DDBJ whole genome shotgun (WGS) entry which is preliminary data.</text>
</comment>
<name>A0A0E2Z5W6_9GAMM</name>
<evidence type="ECO:0000313" key="2">
    <source>
        <dbReference type="Proteomes" id="UP000028839"/>
    </source>
</evidence>
<dbReference type="OrthoDB" id="5430236at2"/>
<evidence type="ECO:0000313" key="1">
    <source>
        <dbReference type="EMBL" id="KFI18910.1"/>
    </source>
</evidence>
<dbReference type="Gene3D" id="3.40.50.410">
    <property type="entry name" value="von Willebrand factor, type A domain"/>
    <property type="match status" value="1"/>
</dbReference>
<dbReference type="Proteomes" id="UP000028839">
    <property type="component" value="Unassembled WGS sequence"/>
</dbReference>
<gene>
    <name evidence="1" type="ORF">IB75_11455</name>
</gene>
<organism evidence="1 2">
    <name type="scientific">Nitrosococcus oceani C-27</name>
    <dbReference type="NCBI Taxonomy" id="314279"/>
    <lineage>
        <taxon>Bacteria</taxon>
        <taxon>Pseudomonadati</taxon>
        <taxon>Pseudomonadota</taxon>
        <taxon>Gammaproteobacteria</taxon>
        <taxon>Chromatiales</taxon>
        <taxon>Chromatiaceae</taxon>
        <taxon>Nitrosococcus</taxon>
    </lineage>
</organism>
<dbReference type="EMBL" id="JPGN01000070">
    <property type="protein sequence ID" value="KFI18910.1"/>
    <property type="molecule type" value="Genomic_DNA"/>
</dbReference>
<dbReference type="SUPFAM" id="SSF53300">
    <property type="entry name" value="vWA-like"/>
    <property type="match status" value="1"/>
</dbReference>
<protein>
    <recommendedName>
        <fullName evidence="3">VWA domain-containing protein</fullName>
    </recommendedName>
</protein>
<dbReference type="AlphaFoldDB" id="A0A0E2Z5W6"/>
<dbReference type="HOGENOM" id="CLU_1128360_0_0_6"/>
<sequence>MTEKTGKSLRKPSSSSEVDAFLKKVAAMPQIKPGSRHGRLIFAMDATASREPTWDRACHIQAQMFQETASLGGLEIQLCYYRGFKEFSASSWLRHSDALLKQMNTVACRGGYTQIEKALQHTQNETRKQKVNALVFVGDCMEEKMERLCHMAGELGILGVPAFVFQEGYDLVAERAFRQIAQLTQGAYCRFDAASAAQLRDLLNAVAVYATGGRAALENFSQRQGGVTLRLIHQIKKD</sequence>
<evidence type="ECO:0008006" key="3">
    <source>
        <dbReference type="Google" id="ProtNLM"/>
    </source>
</evidence>
<dbReference type="InterPro" id="IPR036465">
    <property type="entry name" value="vWFA_dom_sf"/>
</dbReference>
<reference evidence="1 2" key="1">
    <citation type="submission" date="2014-07" db="EMBL/GenBank/DDBJ databases">
        <title>Comparative analysis of Nitrosococcus oceani genome inventories of strains from Pacific and Atlantic gyres.</title>
        <authorList>
            <person name="Lim C.K."/>
            <person name="Wang L."/>
            <person name="Sayavedra-Soto L.A."/>
            <person name="Klotz M.G."/>
        </authorList>
    </citation>
    <scope>NUCLEOTIDE SEQUENCE [LARGE SCALE GENOMIC DNA]</scope>
    <source>
        <strain evidence="1 2">C-27</strain>
    </source>
</reference>